<sequence length="102" mass="11211">MHPQTHACGASTHSNNLSDRFTRSDPANERFGNESYVSTSSLAGSPPVYVPMACNPKARFNGQANPKQTLYRFSGNSVLVVWKRLDKNSARGMAFDQAADFE</sequence>
<gene>
    <name evidence="2" type="ORF">HUO12_11445</name>
</gene>
<evidence type="ECO:0000313" key="3">
    <source>
        <dbReference type="Proteomes" id="UP000546031"/>
    </source>
</evidence>
<comment type="caution">
    <text evidence="2">The sequence shown here is derived from an EMBL/GenBank/DDBJ whole genome shotgun (WGS) entry which is preliminary data.</text>
</comment>
<reference evidence="2 3" key="1">
    <citation type="submission" date="2020-06" db="EMBL/GenBank/DDBJ databases">
        <title>Altererythrobacter lutimaris sp. nov., a marine bacterium isolated from a tidal flat.</title>
        <authorList>
            <person name="Kim D."/>
            <person name="Yoo Y."/>
            <person name="Kim J.-J."/>
        </authorList>
    </citation>
    <scope>NUCLEOTIDE SEQUENCE [LARGE SCALE GENOMIC DNA]</scope>
    <source>
        <strain evidence="2 3">JGD-16</strain>
    </source>
</reference>
<evidence type="ECO:0000313" key="2">
    <source>
        <dbReference type="EMBL" id="NVE95514.1"/>
    </source>
</evidence>
<organism evidence="2 3">
    <name type="scientific">Altererythrobacter lutimaris</name>
    <dbReference type="NCBI Taxonomy" id="2743979"/>
    <lineage>
        <taxon>Bacteria</taxon>
        <taxon>Pseudomonadati</taxon>
        <taxon>Pseudomonadota</taxon>
        <taxon>Alphaproteobacteria</taxon>
        <taxon>Sphingomonadales</taxon>
        <taxon>Erythrobacteraceae</taxon>
        <taxon>Altererythrobacter</taxon>
    </lineage>
</organism>
<feature type="compositionally biased region" description="Basic and acidic residues" evidence="1">
    <location>
        <begin position="20"/>
        <end position="32"/>
    </location>
</feature>
<accession>A0A850H8B9</accession>
<keyword evidence="3" id="KW-1185">Reference proteome</keyword>
<dbReference type="EMBL" id="JABWTA010000001">
    <property type="protein sequence ID" value="NVE95514.1"/>
    <property type="molecule type" value="Genomic_DNA"/>
</dbReference>
<name>A0A850H8B9_9SPHN</name>
<dbReference type="Proteomes" id="UP000546031">
    <property type="component" value="Unassembled WGS sequence"/>
</dbReference>
<feature type="region of interest" description="Disordered" evidence="1">
    <location>
        <begin position="1"/>
        <end position="41"/>
    </location>
</feature>
<proteinExistence type="predicted"/>
<dbReference type="AlphaFoldDB" id="A0A850H8B9"/>
<evidence type="ECO:0000256" key="1">
    <source>
        <dbReference type="SAM" id="MobiDB-lite"/>
    </source>
</evidence>
<protein>
    <submittedName>
        <fullName evidence="2">Uncharacterized protein</fullName>
    </submittedName>
</protein>